<name>A0A225M3C4_9BURK</name>
<reference evidence="3" key="1">
    <citation type="submission" date="2017-06" db="EMBL/GenBank/DDBJ databases">
        <title>Herbaspirillum phytohormonus sp. nov., isolated from the root nodule of Robinia pseudoacacia in lead-zinc mine.</title>
        <authorList>
            <person name="Fan M."/>
            <person name="Lin Y."/>
        </authorList>
    </citation>
    <scope>NUCLEOTIDE SEQUENCE [LARGE SCALE GENOMIC DNA]</scope>
    <source>
        <strain evidence="3">SC-089</strain>
    </source>
</reference>
<evidence type="ECO:0000259" key="1">
    <source>
        <dbReference type="Pfam" id="PF22599"/>
    </source>
</evidence>
<organism evidence="2 3">
    <name type="scientific">Candidimonas nitroreducens</name>
    <dbReference type="NCBI Taxonomy" id="683354"/>
    <lineage>
        <taxon>Bacteria</taxon>
        <taxon>Pseudomonadati</taxon>
        <taxon>Pseudomonadota</taxon>
        <taxon>Betaproteobacteria</taxon>
        <taxon>Burkholderiales</taxon>
        <taxon>Alcaligenaceae</taxon>
        <taxon>Candidimonas</taxon>
    </lineage>
</organism>
<dbReference type="Pfam" id="PF22599">
    <property type="entry name" value="SecDF_P1_head"/>
    <property type="match status" value="1"/>
</dbReference>
<dbReference type="Gene3D" id="3.30.1360.200">
    <property type="match status" value="1"/>
</dbReference>
<dbReference type="EMBL" id="NJIH01000012">
    <property type="protein sequence ID" value="OWT55636.1"/>
    <property type="molecule type" value="Genomic_DNA"/>
</dbReference>
<accession>A0A225M3C4</accession>
<evidence type="ECO:0000313" key="2">
    <source>
        <dbReference type="EMBL" id="OWT55636.1"/>
    </source>
</evidence>
<dbReference type="InterPro" id="IPR054384">
    <property type="entry name" value="SecDF_P1_head"/>
</dbReference>
<comment type="caution">
    <text evidence="2">The sequence shown here is derived from an EMBL/GenBank/DDBJ whole genome shotgun (WGS) entry which is preliminary data.</text>
</comment>
<feature type="domain" description="SecDF P1 head subdomain" evidence="1">
    <location>
        <begin position="33"/>
        <end position="121"/>
    </location>
</feature>
<dbReference type="Proteomes" id="UP000214603">
    <property type="component" value="Unassembled WGS sequence"/>
</dbReference>
<sequence length="131" mass="14483">MATIVEFRLAQAQPANNLMPLPIGKRLFYYFPVPVLTGADLDWAVPRKTGQGQPFVHIKFNQKGAQRLAELTQRNKGRWLLITVNGNLEAGPRIGDPIDNGIIDMATNTDSEAARFAGELNGSVHRETSLR</sequence>
<proteinExistence type="predicted"/>
<evidence type="ECO:0000313" key="3">
    <source>
        <dbReference type="Proteomes" id="UP000214603"/>
    </source>
</evidence>
<keyword evidence="3" id="KW-1185">Reference proteome</keyword>
<dbReference type="AlphaFoldDB" id="A0A225M3C4"/>
<protein>
    <recommendedName>
        <fullName evidence="1">SecDF P1 head subdomain domain-containing protein</fullName>
    </recommendedName>
</protein>
<gene>
    <name evidence="2" type="ORF">CEY11_20110</name>
</gene>